<dbReference type="PANTHER" id="PTHR11566:SF149">
    <property type="entry name" value="GTPASE, PUTATIVE (AFU_ORTHOLOGUE AFUA_6G11890)-RELATED"/>
    <property type="match status" value="1"/>
</dbReference>
<protein>
    <submittedName>
        <fullName evidence="6">Uncharacterized protein</fullName>
    </submittedName>
</protein>
<dbReference type="InterPro" id="IPR030381">
    <property type="entry name" value="G_DYNAMIN_dom"/>
</dbReference>
<dbReference type="SUPFAM" id="SSF52540">
    <property type="entry name" value="P-loop containing nucleoside triphosphate hydrolases"/>
    <property type="match status" value="1"/>
</dbReference>
<dbReference type="Gene3D" id="1.20.120.1240">
    <property type="entry name" value="Dynamin, middle domain"/>
    <property type="match status" value="1"/>
</dbReference>
<dbReference type="InterPro" id="IPR045063">
    <property type="entry name" value="Dynamin_N"/>
</dbReference>
<dbReference type="PROSITE" id="PS51388">
    <property type="entry name" value="GED"/>
    <property type="match status" value="1"/>
</dbReference>
<dbReference type="GO" id="GO:0008017">
    <property type="term" value="F:microtubule binding"/>
    <property type="evidence" value="ECO:0007669"/>
    <property type="project" value="TreeGrafter"/>
</dbReference>
<reference evidence="6" key="1">
    <citation type="journal article" date="2023" name="Mol. Phylogenet. Evol.">
        <title>Genome-scale phylogeny and comparative genomics of the fungal order Sordariales.</title>
        <authorList>
            <person name="Hensen N."/>
            <person name="Bonometti L."/>
            <person name="Westerberg I."/>
            <person name="Brannstrom I.O."/>
            <person name="Guillou S."/>
            <person name="Cros-Aarteil S."/>
            <person name="Calhoun S."/>
            <person name="Haridas S."/>
            <person name="Kuo A."/>
            <person name="Mondo S."/>
            <person name="Pangilinan J."/>
            <person name="Riley R."/>
            <person name="LaButti K."/>
            <person name="Andreopoulos B."/>
            <person name="Lipzen A."/>
            <person name="Chen C."/>
            <person name="Yan M."/>
            <person name="Daum C."/>
            <person name="Ng V."/>
            <person name="Clum A."/>
            <person name="Steindorff A."/>
            <person name="Ohm R.A."/>
            <person name="Martin F."/>
            <person name="Silar P."/>
            <person name="Natvig D.O."/>
            <person name="Lalanne C."/>
            <person name="Gautier V."/>
            <person name="Ament-Velasquez S.L."/>
            <person name="Kruys A."/>
            <person name="Hutchinson M.I."/>
            <person name="Powell A.J."/>
            <person name="Barry K."/>
            <person name="Miller A.N."/>
            <person name="Grigoriev I.V."/>
            <person name="Debuchy R."/>
            <person name="Gladieux P."/>
            <person name="Hiltunen Thoren M."/>
            <person name="Johannesson H."/>
        </authorList>
    </citation>
    <scope>NUCLEOTIDE SEQUENCE</scope>
    <source>
        <strain evidence="6">CBS 141.50</strain>
    </source>
</reference>
<dbReference type="InterPro" id="IPR020850">
    <property type="entry name" value="GED_dom"/>
</dbReference>
<evidence type="ECO:0000256" key="1">
    <source>
        <dbReference type="ARBA" id="ARBA00022741"/>
    </source>
</evidence>
<accession>A0AAN6ZR00</accession>
<dbReference type="PROSITE" id="PS51718">
    <property type="entry name" value="G_DYNAMIN_2"/>
    <property type="match status" value="1"/>
</dbReference>
<proteinExistence type="predicted"/>
<dbReference type="GeneID" id="87813108"/>
<evidence type="ECO:0000313" key="7">
    <source>
        <dbReference type="Proteomes" id="UP001302676"/>
    </source>
</evidence>
<dbReference type="Pfam" id="PF00350">
    <property type="entry name" value="Dynamin_N"/>
    <property type="match status" value="1"/>
</dbReference>
<evidence type="ECO:0000313" key="6">
    <source>
        <dbReference type="EMBL" id="KAK4145971.1"/>
    </source>
</evidence>
<dbReference type="GO" id="GO:0005525">
    <property type="term" value="F:GTP binding"/>
    <property type="evidence" value="ECO:0007669"/>
    <property type="project" value="InterPro"/>
</dbReference>
<dbReference type="GO" id="GO:0000266">
    <property type="term" value="P:mitochondrial fission"/>
    <property type="evidence" value="ECO:0007669"/>
    <property type="project" value="TreeGrafter"/>
</dbReference>
<evidence type="ECO:0000256" key="2">
    <source>
        <dbReference type="ARBA" id="ARBA00023134"/>
    </source>
</evidence>
<dbReference type="Pfam" id="PF02212">
    <property type="entry name" value="GED"/>
    <property type="match status" value="1"/>
</dbReference>
<dbReference type="EMBL" id="MU853564">
    <property type="protein sequence ID" value="KAK4145971.1"/>
    <property type="molecule type" value="Genomic_DNA"/>
</dbReference>
<dbReference type="InterPro" id="IPR027417">
    <property type="entry name" value="P-loop_NTPase"/>
</dbReference>
<keyword evidence="1" id="KW-0547">Nucleotide-binding</keyword>
<name>A0AAN6ZR00_9PEZI</name>
<evidence type="ECO:0000256" key="3">
    <source>
        <dbReference type="SAM" id="MobiDB-lite"/>
    </source>
</evidence>
<dbReference type="GO" id="GO:0016559">
    <property type="term" value="P:peroxisome fission"/>
    <property type="evidence" value="ECO:0007669"/>
    <property type="project" value="TreeGrafter"/>
</dbReference>
<dbReference type="GO" id="GO:0005739">
    <property type="term" value="C:mitochondrion"/>
    <property type="evidence" value="ECO:0007669"/>
    <property type="project" value="TreeGrafter"/>
</dbReference>
<evidence type="ECO:0000259" key="5">
    <source>
        <dbReference type="PROSITE" id="PS51718"/>
    </source>
</evidence>
<sequence>MPATPAAPAEPREEKRNGTNTIGDTTLLQSKEHRDLLDVIDRLRSQGLSRFVDLPQIIVCGDQSSGKSSALEAISGMSFPTKDNLCTRFATELILRRSPKTGVAISIRPGADRTDEEKKKLKAFKYKDTLENLDLGRVVEEAKSSMGLNNGSSDRVFSADVLCVEISGPSQPHLTMVDLPGLFLAGNKDQSQTDAALVESLVLSYMKNRRTIILAVVSAKSDFALQQVTSHARKQDPDGTRTLGLITKPDTLDKGSESERYYIDLAQNRDVHFQLGWHVLRNRGFSERCQSSGARDAAEAEFFSTDPWKTLQPSQMGVGALRTRLSNVLRGQIVSQLPDVLADIAKGIEESNHTLQKLGDSRATLRDQRQYLITIGSEFMKLAKEAVDGGYTDPFFEDSDHKDRRLRAVIQNTLSDFARDMRLKGHSVSIAEGSEPSNGKTRPPTISRAAYIEKVKKLMMENRGRELPGTYNPMLVAQMFREQCQPWEAMVDSLLTRTFHSATRAVAAILLHVADKERAASLSRTVVGPLLQRIQRELRQKAEEVLRPHISGHPITYNHYLTDNVQRAQSDRRRARMEQRMKSFFKAGKIPDGIANHKFDMSMLLSDLVDNTEPDMDTYSCSMAVDTMEAYYKVSQKTLIDSISTLAIEAFLMKKLPSLLSPKVIYELPDSVVERIAAESPESVAERAQAGEKLAVLEAALSELRRMGIDGDTGGLEVDDGQV</sequence>
<dbReference type="CDD" id="cd08771">
    <property type="entry name" value="DLP_1"/>
    <property type="match status" value="1"/>
</dbReference>
<dbReference type="GO" id="GO:0003924">
    <property type="term" value="F:GTPase activity"/>
    <property type="evidence" value="ECO:0007669"/>
    <property type="project" value="InterPro"/>
</dbReference>
<keyword evidence="7" id="KW-1185">Reference proteome</keyword>
<dbReference type="Gene3D" id="3.40.50.300">
    <property type="entry name" value="P-loop containing nucleotide triphosphate hydrolases"/>
    <property type="match status" value="1"/>
</dbReference>
<comment type="caution">
    <text evidence="6">The sequence shown here is derived from an EMBL/GenBank/DDBJ whole genome shotgun (WGS) entry which is preliminary data.</text>
</comment>
<dbReference type="InterPro" id="IPR003130">
    <property type="entry name" value="GED"/>
</dbReference>
<gene>
    <name evidence="6" type="ORF">C8A04DRAFT_10188</name>
</gene>
<dbReference type="GO" id="GO:0005874">
    <property type="term" value="C:microtubule"/>
    <property type="evidence" value="ECO:0007669"/>
    <property type="project" value="TreeGrafter"/>
</dbReference>
<dbReference type="AlphaFoldDB" id="A0AAN6ZR00"/>
<dbReference type="Proteomes" id="UP001302676">
    <property type="component" value="Unassembled WGS sequence"/>
</dbReference>
<feature type="region of interest" description="Disordered" evidence="3">
    <location>
        <begin position="1"/>
        <end position="23"/>
    </location>
</feature>
<dbReference type="PANTHER" id="PTHR11566">
    <property type="entry name" value="DYNAMIN"/>
    <property type="match status" value="1"/>
</dbReference>
<reference evidence="6" key="2">
    <citation type="submission" date="2023-05" db="EMBL/GenBank/DDBJ databases">
        <authorList>
            <consortium name="Lawrence Berkeley National Laboratory"/>
            <person name="Steindorff A."/>
            <person name="Hensen N."/>
            <person name="Bonometti L."/>
            <person name="Westerberg I."/>
            <person name="Brannstrom I.O."/>
            <person name="Guillou S."/>
            <person name="Cros-Aarteil S."/>
            <person name="Calhoun S."/>
            <person name="Haridas S."/>
            <person name="Kuo A."/>
            <person name="Mondo S."/>
            <person name="Pangilinan J."/>
            <person name="Riley R."/>
            <person name="Labutti K."/>
            <person name="Andreopoulos B."/>
            <person name="Lipzen A."/>
            <person name="Chen C."/>
            <person name="Yanf M."/>
            <person name="Daum C."/>
            <person name="Ng V."/>
            <person name="Clum A."/>
            <person name="Ohm R."/>
            <person name="Martin F."/>
            <person name="Silar P."/>
            <person name="Natvig D."/>
            <person name="Lalanne C."/>
            <person name="Gautier V."/>
            <person name="Ament-Velasquez S.L."/>
            <person name="Kruys A."/>
            <person name="Hutchinson M.I."/>
            <person name="Powell A.J."/>
            <person name="Barry K."/>
            <person name="Miller A.N."/>
            <person name="Grigoriev I.V."/>
            <person name="Debuchy R."/>
            <person name="Gladieux P."/>
            <person name="Thoren M.H."/>
            <person name="Johannesson H."/>
        </authorList>
    </citation>
    <scope>NUCLEOTIDE SEQUENCE</scope>
    <source>
        <strain evidence="6">CBS 141.50</strain>
    </source>
</reference>
<keyword evidence="2" id="KW-0342">GTP-binding</keyword>
<dbReference type="GO" id="GO:0016020">
    <property type="term" value="C:membrane"/>
    <property type="evidence" value="ECO:0007669"/>
    <property type="project" value="TreeGrafter"/>
</dbReference>
<dbReference type="FunFam" id="3.40.50.300:FF:001425">
    <property type="entry name" value="Dynamin GTPase, putative"/>
    <property type="match status" value="1"/>
</dbReference>
<dbReference type="GO" id="GO:0006897">
    <property type="term" value="P:endocytosis"/>
    <property type="evidence" value="ECO:0007669"/>
    <property type="project" value="TreeGrafter"/>
</dbReference>
<dbReference type="Pfam" id="PF01031">
    <property type="entry name" value="Dynamin_M"/>
    <property type="match status" value="1"/>
</dbReference>
<dbReference type="PRINTS" id="PR00195">
    <property type="entry name" value="DYNAMIN"/>
</dbReference>
<evidence type="ECO:0000259" key="4">
    <source>
        <dbReference type="PROSITE" id="PS51388"/>
    </source>
</evidence>
<dbReference type="GO" id="GO:0048312">
    <property type="term" value="P:intracellular distribution of mitochondria"/>
    <property type="evidence" value="ECO:0007669"/>
    <property type="project" value="TreeGrafter"/>
</dbReference>
<dbReference type="InterPro" id="IPR022812">
    <property type="entry name" value="Dynamin"/>
</dbReference>
<dbReference type="RefSeq" id="XP_062639342.1">
    <property type="nucleotide sequence ID" value="XM_062776495.1"/>
</dbReference>
<organism evidence="6 7">
    <name type="scientific">Dichotomopilus funicola</name>
    <dbReference type="NCBI Taxonomy" id="1934379"/>
    <lineage>
        <taxon>Eukaryota</taxon>
        <taxon>Fungi</taxon>
        <taxon>Dikarya</taxon>
        <taxon>Ascomycota</taxon>
        <taxon>Pezizomycotina</taxon>
        <taxon>Sordariomycetes</taxon>
        <taxon>Sordariomycetidae</taxon>
        <taxon>Sordariales</taxon>
        <taxon>Chaetomiaceae</taxon>
        <taxon>Dichotomopilus</taxon>
    </lineage>
</organism>
<dbReference type="InterPro" id="IPR001401">
    <property type="entry name" value="Dynamin_GTPase"/>
</dbReference>
<dbReference type="InterPro" id="IPR000375">
    <property type="entry name" value="Dynamin_stalk"/>
</dbReference>
<dbReference type="SMART" id="SM00053">
    <property type="entry name" value="DYNc"/>
    <property type="match status" value="1"/>
</dbReference>
<feature type="domain" description="GED" evidence="4">
    <location>
        <begin position="621"/>
        <end position="712"/>
    </location>
</feature>
<feature type="domain" description="Dynamin-type G" evidence="5">
    <location>
        <begin position="51"/>
        <end position="338"/>
    </location>
</feature>